<feature type="transmembrane region" description="Helical" evidence="1">
    <location>
        <begin position="76"/>
        <end position="95"/>
    </location>
</feature>
<dbReference type="PANTHER" id="PTHR43535">
    <property type="entry name" value="PHOSPHATIDATE CYTIDYLYLTRANSFERASE"/>
    <property type="match status" value="1"/>
</dbReference>
<feature type="transmembrane region" description="Helical" evidence="1">
    <location>
        <begin position="40"/>
        <end position="64"/>
    </location>
</feature>
<protein>
    <submittedName>
        <fullName evidence="2">Phosphatidate cytidylyltransferase</fullName>
    </submittedName>
</protein>
<evidence type="ECO:0000313" key="2">
    <source>
        <dbReference type="EMBL" id="GGX33183.1"/>
    </source>
</evidence>
<evidence type="ECO:0000256" key="1">
    <source>
        <dbReference type="SAM" id="Phobius"/>
    </source>
</evidence>
<dbReference type="Pfam" id="PF01148">
    <property type="entry name" value="CTP_transf_1"/>
    <property type="match status" value="1"/>
</dbReference>
<keyword evidence="2" id="KW-0808">Transferase</keyword>
<dbReference type="EMBL" id="BMYU01000001">
    <property type="protein sequence ID" value="GGX33183.1"/>
    <property type="molecule type" value="Genomic_DNA"/>
</dbReference>
<dbReference type="GO" id="GO:0016779">
    <property type="term" value="F:nucleotidyltransferase activity"/>
    <property type="evidence" value="ECO:0007669"/>
    <property type="project" value="UniProtKB-KW"/>
</dbReference>
<reference evidence="3" key="1">
    <citation type="journal article" date="2019" name="Int. J. Syst. Evol. Microbiol.">
        <title>The Global Catalogue of Microorganisms (GCM) 10K type strain sequencing project: providing services to taxonomists for standard genome sequencing and annotation.</title>
        <authorList>
            <consortium name="The Broad Institute Genomics Platform"/>
            <consortium name="The Broad Institute Genome Sequencing Center for Infectious Disease"/>
            <person name="Wu L."/>
            <person name="Ma J."/>
        </authorList>
    </citation>
    <scope>NUCLEOTIDE SEQUENCE [LARGE SCALE GENOMIC DNA]</scope>
    <source>
        <strain evidence="3">KCTC 23917</strain>
    </source>
</reference>
<feature type="transmembrane region" description="Helical" evidence="1">
    <location>
        <begin position="130"/>
        <end position="152"/>
    </location>
</feature>
<keyword evidence="1" id="KW-0472">Membrane</keyword>
<feature type="transmembrane region" description="Helical" evidence="1">
    <location>
        <begin position="225"/>
        <end position="245"/>
    </location>
</feature>
<proteinExistence type="predicted"/>
<evidence type="ECO:0000313" key="3">
    <source>
        <dbReference type="Proteomes" id="UP000653343"/>
    </source>
</evidence>
<keyword evidence="1" id="KW-1133">Transmembrane helix</keyword>
<feature type="transmembrane region" description="Helical" evidence="1">
    <location>
        <begin position="101"/>
        <end position="118"/>
    </location>
</feature>
<keyword evidence="1" id="KW-0812">Transmembrane</keyword>
<dbReference type="PANTHER" id="PTHR43535:SF1">
    <property type="entry name" value="PHOSPHATIDATE CYTIDYLYLTRANSFERASE"/>
    <property type="match status" value="1"/>
</dbReference>
<accession>A0ABQ2XTB0</accession>
<name>A0ABQ2XTB0_9BURK</name>
<gene>
    <name evidence="2" type="ORF">GCM10010946_08250</name>
</gene>
<keyword evidence="2" id="KW-0548">Nucleotidyltransferase</keyword>
<feature type="transmembrane region" description="Helical" evidence="1">
    <location>
        <begin position="158"/>
        <end position="178"/>
    </location>
</feature>
<sequence>MQGIYLFLLVASVLTALLTRKGRRKSLAPRVYAWWLMLPVIHLALLFQVSGLIVFTALIALLAFRDLFRLSLRPRTFCAVAAGFAAISVLIVFSGEALSPLMQSVLLLTLPCVLTGGFRREHRQVQNLYLWLAWASACCGLGFFGLLIGMIAQAPEQHMRWMFFLLVMTCFNDVAQFISGSRFGKQKIAASISPNKTLQGVVGGVAVSTLLAMAVGTYLQLAPVPVLAALGAALSVCGLAGDLWFSAIKRRLQIKDFSDLIPGHGGILDRADSLMLTAPAMTFFLMIWQTR</sequence>
<organism evidence="2 3">
    <name type="scientific">Undibacterium squillarum</name>
    <dbReference type="NCBI Taxonomy" id="1131567"/>
    <lineage>
        <taxon>Bacteria</taxon>
        <taxon>Pseudomonadati</taxon>
        <taxon>Pseudomonadota</taxon>
        <taxon>Betaproteobacteria</taxon>
        <taxon>Burkholderiales</taxon>
        <taxon>Oxalobacteraceae</taxon>
        <taxon>Undibacterium</taxon>
    </lineage>
</organism>
<dbReference type="Proteomes" id="UP000653343">
    <property type="component" value="Unassembled WGS sequence"/>
</dbReference>
<feature type="transmembrane region" description="Helical" evidence="1">
    <location>
        <begin position="198"/>
        <end position="219"/>
    </location>
</feature>
<comment type="caution">
    <text evidence="2">The sequence shown here is derived from an EMBL/GenBank/DDBJ whole genome shotgun (WGS) entry which is preliminary data.</text>
</comment>
<keyword evidence="3" id="KW-1185">Reference proteome</keyword>